<comment type="similarity">
    <text evidence="5">Belongs to the intermediate filament family.</text>
</comment>
<dbReference type="Gene3D" id="1.20.5.170">
    <property type="match status" value="1"/>
</dbReference>
<name>A0AAR2IZZ0_PYGNA</name>
<evidence type="ECO:0000256" key="1">
    <source>
        <dbReference type="ARBA" id="ARBA00022754"/>
    </source>
</evidence>
<evidence type="ECO:0000259" key="9">
    <source>
        <dbReference type="PROSITE" id="PS51842"/>
    </source>
</evidence>
<dbReference type="PROSITE" id="PS51842">
    <property type="entry name" value="IF_ROD_2"/>
    <property type="match status" value="1"/>
</dbReference>
<evidence type="ECO:0000313" key="11">
    <source>
        <dbReference type="Proteomes" id="UP001501920"/>
    </source>
</evidence>
<feature type="compositionally biased region" description="Low complexity" evidence="7">
    <location>
        <begin position="1"/>
        <end position="23"/>
    </location>
</feature>
<evidence type="ECO:0000256" key="2">
    <source>
        <dbReference type="ARBA" id="ARBA00023054"/>
    </source>
</evidence>
<dbReference type="SUPFAM" id="SSF74853">
    <property type="entry name" value="Lamin A/C globular tail domain"/>
    <property type="match status" value="1"/>
</dbReference>
<keyword evidence="2 6" id="KW-0175">Coiled coil</keyword>
<dbReference type="GO" id="GO:0005652">
    <property type="term" value="C:nuclear lamina"/>
    <property type="evidence" value="ECO:0007669"/>
    <property type="project" value="UniProtKB-SubCell"/>
</dbReference>
<dbReference type="Proteomes" id="UP001501920">
    <property type="component" value="Chromosome 15"/>
</dbReference>
<keyword evidence="3" id="KW-0449">Lipoprotein</keyword>
<sequence length="607" mass="69499">TAARATRASRAAGASPSSASPTRLSRLQEKEDLRQLNDRLANYIERVRQLENEKSSMQLLLEEKEETTTRELRNVRLLYETELADARKTLDTTANERARLQIEYSQLCEDHRRLVARNNKKEAELGSAVERWRNLEAALNSKEADYANLLAANRRLENDLADLKAQVDNLESSLQNAKAQINSEMLRRVDVENQIQTLQEQMDFQKHVSEQEVQEMRSRHESRLMEVDSGRQREFESKLAEAMQQLRQEHETQIQQYKEDLGRTFSAKLENAKQVAAKNSDFATSTREELAGTKLRVESQSMQISNLQKQNSALEARVQELERLLDRERQLSHQRLTQKEQEMADMRQQMQAQLEEYQSLLDVKLMLDMEINAYRKMLEGEERRLNLSPSPSQHASVSRTHKQTTRKAWAKKRKHEGSSGLSPSYKVSQHSSTHGCVSIDEIDLHGNFIKLKNNSDTDQPLGGWAVRRRQQGVPDVIYQIPKSCVLGAEQTVKIWSAGAGVEPNPPTDLVLSDPKTWGAVSDVRVSLLNTHNEVRENHLPMPCVFSCSNHSDPNRTRVGKHCILKRHLYTFNPSTNFEKIVELPFNQEAKVFVEETFKAGPTPLSKS</sequence>
<dbReference type="GeneTree" id="ENSGT00940000164952"/>
<feature type="domain" description="IF rod" evidence="9">
    <location>
        <begin position="29"/>
        <end position="385"/>
    </location>
</feature>
<dbReference type="Gene3D" id="2.60.40.1260">
    <property type="entry name" value="Lamin Tail domain"/>
    <property type="match status" value="1"/>
</dbReference>
<feature type="region of interest" description="Disordered" evidence="7">
    <location>
        <begin position="384"/>
        <end position="430"/>
    </location>
</feature>
<dbReference type="PANTHER" id="PTHR45721">
    <property type="entry name" value="LAMIN DM0-RELATED"/>
    <property type="match status" value="1"/>
</dbReference>
<evidence type="ECO:0000256" key="3">
    <source>
        <dbReference type="ARBA" id="ARBA00023289"/>
    </source>
</evidence>
<dbReference type="SMART" id="SM01391">
    <property type="entry name" value="Filament"/>
    <property type="match status" value="1"/>
</dbReference>
<protein>
    <submittedName>
        <fullName evidence="10">Uncharacterized protein</fullName>
    </submittedName>
</protein>
<dbReference type="Pfam" id="PF00932">
    <property type="entry name" value="LTD"/>
    <property type="match status" value="1"/>
</dbReference>
<dbReference type="GO" id="GO:0005882">
    <property type="term" value="C:intermediate filament"/>
    <property type="evidence" value="ECO:0007669"/>
    <property type="project" value="UniProtKB-KW"/>
</dbReference>
<dbReference type="Pfam" id="PF00038">
    <property type="entry name" value="Filament"/>
    <property type="match status" value="1"/>
</dbReference>
<evidence type="ECO:0000256" key="6">
    <source>
        <dbReference type="SAM" id="Coils"/>
    </source>
</evidence>
<reference evidence="10" key="2">
    <citation type="submission" date="2025-08" db="UniProtKB">
        <authorList>
            <consortium name="Ensembl"/>
        </authorList>
    </citation>
    <scope>IDENTIFICATION</scope>
</reference>
<proteinExistence type="inferred from homology"/>
<keyword evidence="3" id="KW-0636">Prenylation</keyword>
<feature type="region of interest" description="Disordered" evidence="7">
    <location>
        <begin position="1"/>
        <end position="26"/>
    </location>
</feature>
<organism evidence="10 11">
    <name type="scientific">Pygocentrus nattereri</name>
    <name type="common">Red-bellied piranha</name>
    <dbReference type="NCBI Taxonomy" id="42514"/>
    <lineage>
        <taxon>Eukaryota</taxon>
        <taxon>Metazoa</taxon>
        <taxon>Chordata</taxon>
        <taxon>Craniata</taxon>
        <taxon>Vertebrata</taxon>
        <taxon>Euteleostomi</taxon>
        <taxon>Actinopterygii</taxon>
        <taxon>Neopterygii</taxon>
        <taxon>Teleostei</taxon>
        <taxon>Ostariophysi</taxon>
        <taxon>Characiformes</taxon>
        <taxon>Characoidei</taxon>
        <taxon>Pygocentrus</taxon>
    </lineage>
</organism>
<feature type="coiled-coil region" evidence="6">
    <location>
        <begin position="297"/>
        <end position="363"/>
    </location>
</feature>
<dbReference type="PANTHER" id="PTHR45721:SF16">
    <property type="entry name" value="LAMIN-L(III)"/>
    <property type="match status" value="1"/>
</dbReference>
<dbReference type="GO" id="GO:0005200">
    <property type="term" value="F:structural constituent of cytoskeleton"/>
    <property type="evidence" value="ECO:0007669"/>
    <property type="project" value="TreeGrafter"/>
</dbReference>
<accession>A0AAR2IZZ0</accession>
<evidence type="ECO:0000256" key="5">
    <source>
        <dbReference type="RuleBase" id="RU000685"/>
    </source>
</evidence>
<dbReference type="InterPro" id="IPR036415">
    <property type="entry name" value="Lamin_tail_dom_sf"/>
</dbReference>
<dbReference type="PROSITE" id="PS51841">
    <property type="entry name" value="LTD"/>
    <property type="match status" value="1"/>
</dbReference>
<dbReference type="Gene3D" id="1.20.5.1160">
    <property type="entry name" value="Vasodilator-stimulated phosphoprotein"/>
    <property type="match status" value="1"/>
</dbReference>
<comment type="subcellular location">
    <subcellularLocation>
        <location evidence="4">Nucleus lamina</location>
    </subcellularLocation>
</comment>
<dbReference type="SUPFAM" id="SSF64593">
    <property type="entry name" value="Intermediate filament protein, coiled coil region"/>
    <property type="match status" value="2"/>
</dbReference>
<evidence type="ECO:0000256" key="4">
    <source>
        <dbReference type="ARBA" id="ARBA00024186"/>
    </source>
</evidence>
<dbReference type="InterPro" id="IPR001322">
    <property type="entry name" value="Lamin_tail_dom"/>
</dbReference>
<dbReference type="PROSITE" id="PS00226">
    <property type="entry name" value="IF_ROD_1"/>
    <property type="match status" value="1"/>
</dbReference>
<dbReference type="Ensembl" id="ENSPNAT00000053862.1">
    <property type="protein sequence ID" value="ENSPNAP00000043599.1"/>
    <property type="gene ID" value="ENSPNAG00000015367.2"/>
</dbReference>
<reference evidence="10 11" key="1">
    <citation type="submission" date="2020-10" db="EMBL/GenBank/DDBJ databases">
        <title>Pygocentrus nattereri (red-bellied piranha) genome, fPygNat1, primary haplotype.</title>
        <authorList>
            <person name="Myers G."/>
            <person name="Meyer A."/>
            <person name="Karagic N."/>
            <person name="Pippel M."/>
            <person name="Winkler S."/>
            <person name="Tracey A."/>
            <person name="Wood J."/>
            <person name="Formenti G."/>
            <person name="Howe K."/>
            <person name="Fedrigo O."/>
            <person name="Jarvis E.D."/>
        </authorList>
    </citation>
    <scope>NUCLEOTIDE SEQUENCE [LARGE SCALE GENOMIC DNA]</scope>
</reference>
<evidence type="ECO:0000256" key="7">
    <source>
        <dbReference type="SAM" id="MobiDB-lite"/>
    </source>
</evidence>
<keyword evidence="11" id="KW-1185">Reference proteome</keyword>
<dbReference type="InterPro" id="IPR039008">
    <property type="entry name" value="IF_rod_dom"/>
</dbReference>
<reference evidence="10" key="3">
    <citation type="submission" date="2025-09" db="UniProtKB">
        <authorList>
            <consortium name="Ensembl"/>
        </authorList>
    </citation>
    <scope>IDENTIFICATION</scope>
</reference>
<dbReference type="GO" id="GO:0007097">
    <property type="term" value="P:nuclear migration"/>
    <property type="evidence" value="ECO:0007669"/>
    <property type="project" value="TreeGrafter"/>
</dbReference>
<evidence type="ECO:0000313" key="10">
    <source>
        <dbReference type="Ensembl" id="ENSPNAP00000043599.1"/>
    </source>
</evidence>
<feature type="compositionally biased region" description="Basic residues" evidence="7">
    <location>
        <begin position="399"/>
        <end position="415"/>
    </location>
</feature>
<feature type="compositionally biased region" description="Polar residues" evidence="7">
    <location>
        <begin position="419"/>
        <end position="430"/>
    </location>
</feature>
<dbReference type="InterPro" id="IPR018039">
    <property type="entry name" value="IF_conserved"/>
</dbReference>
<feature type="coiled-coil region" evidence="6">
    <location>
        <begin position="26"/>
        <end position="103"/>
    </location>
</feature>
<dbReference type="GO" id="GO:0051664">
    <property type="term" value="P:nuclear pore localization"/>
    <property type="evidence" value="ECO:0007669"/>
    <property type="project" value="TreeGrafter"/>
</dbReference>
<feature type="compositionally biased region" description="Polar residues" evidence="7">
    <location>
        <begin position="387"/>
        <end position="398"/>
    </location>
</feature>
<dbReference type="AlphaFoldDB" id="A0AAR2IZZ0"/>
<feature type="coiled-coil region" evidence="6">
    <location>
        <begin position="232"/>
        <end position="260"/>
    </location>
</feature>
<dbReference type="GO" id="GO:0031507">
    <property type="term" value="P:heterochromatin formation"/>
    <property type="evidence" value="ECO:0007669"/>
    <property type="project" value="TreeGrafter"/>
</dbReference>
<evidence type="ECO:0000259" key="8">
    <source>
        <dbReference type="PROSITE" id="PS51841"/>
    </source>
</evidence>
<dbReference type="GO" id="GO:0090435">
    <property type="term" value="P:protein localization to nuclear envelope"/>
    <property type="evidence" value="ECO:0007669"/>
    <property type="project" value="TreeGrafter"/>
</dbReference>
<dbReference type="GO" id="GO:0006998">
    <property type="term" value="P:nuclear envelope organization"/>
    <property type="evidence" value="ECO:0007669"/>
    <property type="project" value="TreeGrafter"/>
</dbReference>
<feature type="coiled-coil region" evidence="6">
    <location>
        <begin position="139"/>
        <end position="208"/>
    </location>
</feature>
<feature type="domain" description="LTD" evidence="8">
    <location>
        <begin position="425"/>
        <end position="543"/>
    </location>
</feature>
<dbReference type="FunFam" id="1.20.5.170:FF:000058">
    <property type="entry name" value="Intermediate filament protein B"/>
    <property type="match status" value="1"/>
</dbReference>
<keyword evidence="1 5" id="KW-0403">Intermediate filament</keyword>